<sequence length="115" mass="12814">MSPSMSIQHQGSGTPVPIEAFQSGFEGQLVMLHCAYLRPWFVVIALIVLLSQLESFSFTEGACFGLISTWRHNSEQGFQLTICLGGRGSKTACFYSPSPKKEEEEFLRCSMMLKL</sequence>
<comment type="caution">
    <text evidence="1">The sequence shown here is derived from an EMBL/GenBank/DDBJ whole genome shotgun (WGS) entry which is preliminary data.</text>
</comment>
<keyword evidence="2" id="KW-1185">Reference proteome</keyword>
<name>A0A4D9FFA5_9SAUR</name>
<evidence type="ECO:0000313" key="2">
    <source>
        <dbReference type="Proteomes" id="UP000297703"/>
    </source>
</evidence>
<accession>A0A4D9FFA5</accession>
<reference evidence="1 2" key="1">
    <citation type="submission" date="2019-04" db="EMBL/GenBank/DDBJ databases">
        <title>Draft genome of the big-headed turtle Platysternon megacephalum.</title>
        <authorList>
            <person name="Gong S."/>
        </authorList>
    </citation>
    <scope>NUCLEOTIDE SEQUENCE [LARGE SCALE GENOMIC DNA]</scope>
    <source>
        <strain evidence="1">DO16091913</strain>
        <tissue evidence="1">Muscle</tissue>
    </source>
</reference>
<protein>
    <submittedName>
        <fullName evidence="1">Peptide chain release factor 1, mitochondrial</fullName>
    </submittedName>
</protein>
<organism evidence="1 2">
    <name type="scientific">Platysternon megacephalum</name>
    <name type="common">big-headed turtle</name>
    <dbReference type="NCBI Taxonomy" id="55544"/>
    <lineage>
        <taxon>Eukaryota</taxon>
        <taxon>Metazoa</taxon>
        <taxon>Chordata</taxon>
        <taxon>Craniata</taxon>
        <taxon>Vertebrata</taxon>
        <taxon>Euteleostomi</taxon>
        <taxon>Archelosauria</taxon>
        <taxon>Testudinata</taxon>
        <taxon>Testudines</taxon>
        <taxon>Cryptodira</taxon>
        <taxon>Durocryptodira</taxon>
        <taxon>Testudinoidea</taxon>
        <taxon>Platysternidae</taxon>
        <taxon>Platysternon</taxon>
    </lineage>
</organism>
<proteinExistence type="predicted"/>
<gene>
    <name evidence="1" type="ORF">DR999_PMT00382</name>
</gene>
<dbReference type="AlphaFoldDB" id="A0A4D9FFA5"/>
<evidence type="ECO:0000313" key="1">
    <source>
        <dbReference type="EMBL" id="TFK15974.1"/>
    </source>
</evidence>
<dbReference type="EMBL" id="QXTE01000002">
    <property type="protein sequence ID" value="TFK15974.1"/>
    <property type="molecule type" value="Genomic_DNA"/>
</dbReference>
<reference evidence="1 2" key="2">
    <citation type="submission" date="2019-04" db="EMBL/GenBank/DDBJ databases">
        <title>The genome sequence of big-headed turtle.</title>
        <authorList>
            <person name="Gong S."/>
        </authorList>
    </citation>
    <scope>NUCLEOTIDE SEQUENCE [LARGE SCALE GENOMIC DNA]</scope>
    <source>
        <strain evidence="1">DO16091913</strain>
        <tissue evidence="1">Muscle</tissue>
    </source>
</reference>
<dbReference type="Proteomes" id="UP000297703">
    <property type="component" value="Unassembled WGS sequence"/>
</dbReference>